<dbReference type="EMBL" id="GEDG01035943">
    <property type="protein sequence ID" value="JAP08964.1"/>
    <property type="molecule type" value="Transcribed_RNA"/>
</dbReference>
<accession>A0A0V0GL86</accession>
<sequence length="75" mass="8814">TYITTFNILYHILILFNDTIRYPHILKLGLITICLINSFTPNQPLSLNSPLPYLLLNYVSSFLIQEFHRTISFQQ</sequence>
<reference evidence="1" key="1">
    <citation type="submission" date="2015-12" db="EMBL/GenBank/DDBJ databases">
        <title>Gene expression during late stages of embryo sac development: a critical building block for successful pollen-pistil interactions.</title>
        <authorList>
            <person name="Liu Y."/>
            <person name="Joly V."/>
            <person name="Sabar M."/>
            <person name="Matton D.P."/>
        </authorList>
    </citation>
    <scope>NUCLEOTIDE SEQUENCE</scope>
</reference>
<dbReference type="AlphaFoldDB" id="A0A0V0GL86"/>
<evidence type="ECO:0000313" key="1">
    <source>
        <dbReference type="EMBL" id="JAP08964.1"/>
    </source>
</evidence>
<feature type="non-terminal residue" evidence="1">
    <location>
        <position position="1"/>
    </location>
</feature>
<protein>
    <submittedName>
        <fullName evidence="1">Putative ovule protein</fullName>
    </submittedName>
</protein>
<proteinExistence type="predicted"/>
<organism evidence="1">
    <name type="scientific">Solanum chacoense</name>
    <name type="common">Chaco potato</name>
    <dbReference type="NCBI Taxonomy" id="4108"/>
    <lineage>
        <taxon>Eukaryota</taxon>
        <taxon>Viridiplantae</taxon>
        <taxon>Streptophyta</taxon>
        <taxon>Embryophyta</taxon>
        <taxon>Tracheophyta</taxon>
        <taxon>Spermatophyta</taxon>
        <taxon>Magnoliopsida</taxon>
        <taxon>eudicotyledons</taxon>
        <taxon>Gunneridae</taxon>
        <taxon>Pentapetalae</taxon>
        <taxon>asterids</taxon>
        <taxon>lamiids</taxon>
        <taxon>Solanales</taxon>
        <taxon>Solanaceae</taxon>
        <taxon>Solanoideae</taxon>
        <taxon>Solaneae</taxon>
        <taxon>Solanum</taxon>
    </lineage>
</organism>
<name>A0A0V0GL86_SOLCH</name>